<reference evidence="2" key="1">
    <citation type="journal article" date="2022" name="Mol. Ecol. Resour.">
        <title>The genomes of chicory, endive, great burdock and yacon provide insights into Asteraceae palaeo-polyploidization history and plant inulin production.</title>
        <authorList>
            <person name="Fan W."/>
            <person name="Wang S."/>
            <person name="Wang H."/>
            <person name="Wang A."/>
            <person name="Jiang F."/>
            <person name="Liu H."/>
            <person name="Zhao H."/>
            <person name="Xu D."/>
            <person name="Zhang Y."/>
        </authorList>
    </citation>
    <scope>NUCLEOTIDE SEQUENCE [LARGE SCALE GENOMIC DNA]</scope>
    <source>
        <strain evidence="2">cv. Punajuju</strain>
    </source>
</reference>
<name>A0ACB9EXS1_CICIN</name>
<reference evidence="1 2" key="2">
    <citation type="journal article" date="2022" name="Mol. Ecol. Resour.">
        <title>The genomes of chicory, endive, great burdock and yacon provide insights into Asteraceae paleo-polyploidization history and plant inulin production.</title>
        <authorList>
            <person name="Fan W."/>
            <person name="Wang S."/>
            <person name="Wang H."/>
            <person name="Wang A."/>
            <person name="Jiang F."/>
            <person name="Liu H."/>
            <person name="Zhao H."/>
            <person name="Xu D."/>
            <person name="Zhang Y."/>
        </authorList>
    </citation>
    <scope>NUCLEOTIDE SEQUENCE [LARGE SCALE GENOMIC DNA]</scope>
    <source>
        <strain evidence="2">cv. Punajuju</strain>
        <tissue evidence="1">Leaves</tissue>
    </source>
</reference>
<organism evidence="1 2">
    <name type="scientific">Cichorium intybus</name>
    <name type="common">Chicory</name>
    <dbReference type="NCBI Taxonomy" id="13427"/>
    <lineage>
        <taxon>Eukaryota</taxon>
        <taxon>Viridiplantae</taxon>
        <taxon>Streptophyta</taxon>
        <taxon>Embryophyta</taxon>
        <taxon>Tracheophyta</taxon>
        <taxon>Spermatophyta</taxon>
        <taxon>Magnoliopsida</taxon>
        <taxon>eudicotyledons</taxon>
        <taxon>Gunneridae</taxon>
        <taxon>Pentapetalae</taxon>
        <taxon>asterids</taxon>
        <taxon>campanulids</taxon>
        <taxon>Asterales</taxon>
        <taxon>Asteraceae</taxon>
        <taxon>Cichorioideae</taxon>
        <taxon>Cichorieae</taxon>
        <taxon>Cichoriinae</taxon>
        <taxon>Cichorium</taxon>
    </lineage>
</organism>
<accession>A0ACB9EXS1</accession>
<proteinExistence type="predicted"/>
<protein>
    <submittedName>
        <fullName evidence="1">Uncharacterized protein</fullName>
    </submittedName>
</protein>
<gene>
    <name evidence="1" type="ORF">L2E82_13751</name>
</gene>
<dbReference type="EMBL" id="CM042011">
    <property type="protein sequence ID" value="KAI3763754.1"/>
    <property type="molecule type" value="Genomic_DNA"/>
</dbReference>
<keyword evidence="2" id="KW-1185">Reference proteome</keyword>
<evidence type="ECO:0000313" key="2">
    <source>
        <dbReference type="Proteomes" id="UP001055811"/>
    </source>
</evidence>
<dbReference type="Proteomes" id="UP001055811">
    <property type="component" value="Linkage Group LG03"/>
</dbReference>
<comment type="caution">
    <text evidence="1">The sequence shown here is derived from an EMBL/GenBank/DDBJ whole genome shotgun (WGS) entry which is preliminary data.</text>
</comment>
<sequence>MTVFLCNVFALFGVFCFREYSCRHAKITPTSAPARHFLSFNTLEFPNLLKCLMNFSFFLRIPVSGNWLTSKEKSPVDPAIEKGKDQTLNACEMCPRWDRRGREE</sequence>
<evidence type="ECO:0000313" key="1">
    <source>
        <dbReference type="EMBL" id="KAI3763754.1"/>
    </source>
</evidence>